<dbReference type="GO" id="GO:0004674">
    <property type="term" value="F:protein serine/threonine kinase activity"/>
    <property type="evidence" value="ECO:0007669"/>
    <property type="project" value="UniProtKB-KW"/>
</dbReference>
<comment type="caution">
    <text evidence="8">The sequence shown here is derived from an EMBL/GenBank/DDBJ whole genome shotgun (WGS) entry which is preliminary data.</text>
</comment>
<evidence type="ECO:0000256" key="1">
    <source>
        <dbReference type="ARBA" id="ARBA00022527"/>
    </source>
</evidence>
<evidence type="ECO:0000256" key="2">
    <source>
        <dbReference type="ARBA" id="ARBA00022679"/>
    </source>
</evidence>
<dbReference type="GO" id="GO:0005524">
    <property type="term" value="F:ATP binding"/>
    <property type="evidence" value="ECO:0007669"/>
    <property type="project" value="UniProtKB-KW"/>
</dbReference>
<feature type="domain" description="Protein kinase" evidence="7">
    <location>
        <begin position="1"/>
        <end position="250"/>
    </location>
</feature>
<accession>A0A2V0PG96</accession>
<dbReference type="SUPFAM" id="SSF56112">
    <property type="entry name" value="Protein kinase-like (PK-like)"/>
    <property type="match status" value="1"/>
</dbReference>
<keyword evidence="3" id="KW-0547">Nucleotide-binding</keyword>
<dbReference type="Gene3D" id="1.10.510.10">
    <property type="entry name" value="Transferase(Phosphotransferase) domain 1"/>
    <property type="match status" value="1"/>
</dbReference>
<dbReference type="Pfam" id="PF00069">
    <property type="entry name" value="Pkinase"/>
    <property type="match status" value="1"/>
</dbReference>
<protein>
    <recommendedName>
        <fullName evidence="7">Protein kinase domain-containing protein</fullName>
    </recommendedName>
</protein>
<dbReference type="InterPro" id="IPR011009">
    <property type="entry name" value="Kinase-like_dom_sf"/>
</dbReference>
<evidence type="ECO:0000259" key="7">
    <source>
        <dbReference type="PROSITE" id="PS50011"/>
    </source>
</evidence>
<keyword evidence="9" id="KW-1185">Reference proteome</keyword>
<reference evidence="8 9" key="1">
    <citation type="journal article" date="2018" name="Sci. Rep.">
        <title>Raphidocelis subcapitata (=Pseudokirchneriella subcapitata) provides an insight into genome evolution and environmental adaptations in the Sphaeropleales.</title>
        <authorList>
            <person name="Suzuki S."/>
            <person name="Yamaguchi H."/>
            <person name="Nakajima N."/>
            <person name="Kawachi M."/>
        </authorList>
    </citation>
    <scope>NUCLEOTIDE SEQUENCE [LARGE SCALE GENOMIC DNA]</scope>
    <source>
        <strain evidence="8 9">NIES-35</strain>
    </source>
</reference>
<dbReference type="SMART" id="SM00220">
    <property type="entry name" value="S_TKc"/>
    <property type="match status" value="1"/>
</dbReference>
<dbReference type="PROSITE" id="PS50011">
    <property type="entry name" value="PROTEIN_KINASE_DOM"/>
    <property type="match status" value="1"/>
</dbReference>
<dbReference type="PANTHER" id="PTHR24350">
    <property type="entry name" value="SERINE/THREONINE-PROTEIN KINASE IAL-RELATED"/>
    <property type="match status" value="1"/>
</dbReference>
<evidence type="ECO:0000256" key="5">
    <source>
        <dbReference type="ARBA" id="ARBA00022840"/>
    </source>
</evidence>
<keyword evidence="5" id="KW-0067">ATP-binding</keyword>
<dbReference type="InterPro" id="IPR030616">
    <property type="entry name" value="Aur-like"/>
</dbReference>
<feature type="region of interest" description="Disordered" evidence="6">
    <location>
        <begin position="74"/>
        <end position="116"/>
    </location>
</feature>
<name>A0A2V0PG96_9CHLO</name>
<sequence length="346" mass="35835">MRSAAAAASTLSRIRSKAPTDLKPEHILLSPDGPRITDFAVAARLPSAPAALAPIPEDVRKRSAELRRSIEAFHARHRRSGSGGSAAAAAREPSPQGQAEHHQKQQPQVAAGVDPRQRDVLNHRTGTLEYSAPEMLSKPTAAEVFHLVLGQGMDEEELPTYDEKVDVWAVGAVTFEALTGRQPFLADGAAEMAGLVAARLAARDGATGVPAFIAGVAGLSAECRDFLTRCFEAAPLARPAAAELLAHPWLVRNAGPGFGADSDASAAERLTRVLSDVPSRAASLMQPCSPLLSQHESDDGGVHWAQAAAAADSGLPRTCSACESCSSSAAMGCAANSASGMTAGLS</sequence>
<evidence type="ECO:0000313" key="9">
    <source>
        <dbReference type="Proteomes" id="UP000247498"/>
    </source>
</evidence>
<feature type="region of interest" description="Disordered" evidence="6">
    <location>
        <begin position="1"/>
        <end position="33"/>
    </location>
</feature>
<dbReference type="InParanoid" id="A0A2V0PG96"/>
<gene>
    <name evidence="8" type="ORF">Rsub_08961</name>
</gene>
<dbReference type="EMBL" id="BDRX01000074">
    <property type="protein sequence ID" value="GBF96085.1"/>
    <property type="molecule type" value="Genomic_DNA"/>
</dbReference>
<keyword evidence="4" id="KW-0418">Kinase</keyword>
<dbReference type="InterPro" id="IPR000719">
    <property type="entry name" value="Prot_kinase_dom"/>
</dbReference>
<evidence type="ECO:0000256" key="6">
    <source>
        <dbReference type="SAM" id="MobiDB-lite"/>
    </source>
</evidence>
<dbReference type="OrthoDB" id="541276at2759"/>
<organism evidence="8 9">
    <name type="scientific">Raphidocelis subcapitata</name>
    <dbReference type="NCBI Taxonomy" id="307507"/>
    <lineage>
        <taxon>Eukaryota</taxon>
        <taxon>Viridiplantae</taxon>
        <taxon>Chlorophyta</taxon>
        <taxon>core chlorophytes</taxon>
        <taxon>Chlorophyceae</taxon>
        <taxon>CS clade</taxon>
        <taxon>Sphaeropleales</taxon>
        <taxon>Selenastraceae</taxon>
        <taxon>Raphidocelis</taxon>
    </lineage>
</organism>
<evidence type="ECO:0000256" key="3">
    <source>
        <dbReference type="ARBA" id="ARBA00022741"/>
    </source>
</evidence>
<evidence type="ECO:0000256" key="4">
    <source>
        <dbReference type="ARBA" id="ARBA00022777"/>
    </source>
</evidence>
<keyword evidence="1" id="KW-0723">Serine/threonine-protein kinase</keyword>
<keyword evidence="2" id="KW-0808">Transferase</keyword>
<dbReference type="Proteomes" id="UP000247498">
    <property type="component" value="Unassembled WGS sequence"/>
</dbReference>
<dbReference type="AlphaFoldDB" id="A0A2V0PG96"/>
<dbReference type="STRING" id="307507.A0A2V0PG96"/>
<evidence type="ECO:0000313" key="8">
    <source>
        <dbReference type="EMBL" id="GBF96085.1"/>
    </source>
</evidence>
<proteinExistence type="predicted"/>